<dbReference type="Gene3D" id="1.10.3210.10">
    <property type="entry name" value="Hypothetical protein af1432"/>
    <property type="match status" value="1"/>
</dbReference>
<protein>
    <submittedName>
        <fullName evidence="2">HD domain-containing protein</fullName>
    </submittedName>
</protein>
<dbReference type="InterPro" id="IPR003607">
    <property type="entry name" value="HD/PDEase_dom"/>
</dbReference>
<dbReference type="Proteomes" id="UP000176944">
    <property type="component" value="Chromosome"/>
</dbReference>
<dbReference type="PANTHER" id="PTHR46246">
    <property type="entry name" value="GUANOSINE-3',5'-BIS(DIPHOSPHATE) 3'-PYROPHOSPHOHYDROLASE MESH1"/>
    <property type="match status" value="1"/>
</dbReference>
<feature type="domain" description="HD/PDEase" evidence="1">
    <location>
        <begin position="32"/>
        <end position="143"/>
    </location>
</feature>
<dbReference type="Pfam" id="PF13328">
    <property type="entry name" value="HD_4"/>
    <property type="match status" value="1"/>
</dbReference>
<evidence type="ECO:0000313" key="3">
    <source>
        <dbReference type="Proteomes" id="UP000176944"/>
    </source>
</evidence>
<dbReference type="CDD" id="cd00077">
    <property type="entry name" value="HDc"/>
    <property type="match status" value="1"/>
</dbReference>
<dbReference type="SMART" id="SM00471">
    <property type="entry name" value="HDc"/>
    <property type="match status" value="1"/>
</dbReference>
<evidence type="ECO:0000259" key="1">
    <source>
        <dbReference type="SMART" id="SM00471"/>
    </source>
</evidence>
<dbReference type="InterPro" id="IPR052194">
    <property type="entry name" value="MESH1"/>
</dbReference>
<sequence>MATFTPPQLSTRFEAALVYTTRLHANQVRKGSGVPYISHLLSVAALVLEDGGDENEAIAALLHDAIEDQGGAKTREEIRQRFGEKVVSIVDGCTEYETLPKPPWKERKLNYLEKIRLASPEVRRVSLADKLHNIRSLLADCHREGEQVWQKFTGGKEGTLWFYQSLLKVYQEKPSDFLTQELARLISQLEVIALRRWE</sequence>
<name>A0A1D9G0R4_MOOP1</name>
<dbReference type="PANTHER" id="PTHR46246:SF1">
    <property type="entry name" value="GUANOSINE-3',5'-BIS(DIPHOSPHATE) 3'-PYROPHOSPHOHYDROLASE MESH1"/>
    <property type="match status" value="1"/>
</dbReference>
<gene>
    <name evidence="2" type="ORF">BJP36_15610</name>
</gene>
<proteinExistence type="predicted"/>
<dbReference type="GO" id="GO:0008893">
    <property type="term" value="F:guanosine-3',5'-bis(diphosphate) 3'-diphosphatase activity"/>
    <property type="evidence" value="ECO:0007669"/>
    <property type="project" value="TreeGrafter"/>
</dbReference>
<organism evidence="2 3">
    <name type="scientific">Moorena producens (strain JHB)</name>
    <dbReference type="NCBI Taxonomy" id="1454205"/>
    <lineage>
        <taxon>Bacteria</taxon>
        <taxon>Bacillati</taxon>
        <taxon>Cyanobacteriota</taxon>
        <taxon>Cyanophyceae</taxon>
        <taxon>Coleofasciculales</taxon>
        <taxon>Coleofasciculaceae</taxon>
        <taxon>Moorena</taxon>
    </lineage>
</organism>
<dbReference type="SUPFAM" id="SSF109604">
    <property type="entry name" value="HD-domain/PDEase-like"/>
    <property type="match status" value="1"/>
</dbReference>
<reference evidence="3" key="1">
    <citation type="submission" date="2016-10" db="EMBL/GenBank/DDBJ databases">
        <title>Comparative genomics uncovers the prolific and rare metabolic potential of the cyanobacterial genus Moorea.</title>
        <authorList>
            <person name="Leao T."/>
            <person name="Castelao G."/>
            <person name="Korobeynikov A."/>
            <person name="Monroe E.A."/>
            <person name="Podell S."/>
            <person name="Glukhov E."/>
            <person name="Allen E."/>
            <person name="Gerwick W.H."/>
            <person name="Gerwick L."/>
        </authorList>
    </citation>
    <scope>NUCLEOTIDE SEQUENCE [LARGE SCALE GENOMIC DNA]</scope>
    <source>
        <strain evidence="3">JHB</strain>
    </source>
</reference>
<dbReference type="AlphaFoldDB" id="A0A1D9G0R4"/>
<evidence type="ECO:0000313" key="2">
    <source>
        <dbReference type="EMBL" id="AOY81115.1"/>
    </source>
</evidence>
<accession>A0A1D9G0R4</accession>
<dbReference type="EMBL" id="CP017708">
    <property type="protein sequence ID" value="AOY81115.1"/>
    <property type="molecule type" value="Genomic_DNA"/>
</dbReference>